<proteinExistence type="predicted"/>
<dbReference type="Proteomes" id="UP000601435">
    <property type="component" value="Unassembled WGS sequence"/>
</dbReference>
<feature type="compositionally biased region" description="Polar residues" evidence="1">
    <location>
        <begin position="122"/>
        <end position="135"/>
    </location>
</feature>
<comment type="caution">
    <text evidence="2">The sequence shown here is derived from an EMBL/GenBank/DDBJ whole genome shotgun (WGS) entry which is preliminary data.</text>
</comment>
<sequence length="237" mass="24397">MVDTAEGAGTSALVNGGIPVGEHPGVGRCAGTVPVLCPADTPGAQQRAFATGFHESETSGSPSGDRAAMNETDLDRIMAAGPAQQESFSKSPGTRGAPDRKGYSGGKARAGPASHPLHLSAGSGSHSKTAQSFAQTPRLPAKTVYKSWPAMGSPVYNSRTVPGEGDALQDGHDGLHLTSALPKASKGPAFVHPLGSRPPRLLAFFRSTVQSDCDLPDRSCRSHCTACAGASWQEVWP</sequence>
<feature type="region of interest" description="Disordered" evidence="1">
    <location>
        <begin position="81"/>
        <end position="138"/>
    </location>
</feature>
<name>A0A812V7Q0_9DINO</name>
<accession>A0A812V7Q0</accession>
<gene>
    <name evidence="2" type="primary">FH3</name>
    <name evidence="2" type="ORF">SNEC2469_LOCUS17404</name>
</gene>
<evidence type="ECO:0000256" key="1">
    <source>
        <dbReference type="SAM" id="MobiDB-lite"/>
    </source>
</evidence>
<organism evidence="2 3">
    <name type="scientific">Symbiodinium necroappetens</name>
    <dbReference type="NCBI Taxonomy" id="1628268"/>
    <lineage>
        <taxon>Eukaryota</taxon>
        <taxon>Sar</taxon>
        <taxon>Alveolata</taxon>
        <taxon>Dinophyceae</taxon>
        <taxon>Suessiales</taxon>
        <taxon>Symbiodiniaceae</taxon>
        <taxon>Symbiodinium</taxon>
    </lineage>
</organism>
<evidence type="ECO:0000313" key="2">
    <source>
        <dbReference type="EMBL" id="CAE7612046.1"/>
    </source>
</evidence>
<evidence type="ECO:0000313" key="3">
    <source>
        <dbReference type="Proteomes" id="UP000601435"/>
    </source>
</evidence>
<dbReference type="AlphaFoldDB" id="A0A812V7Q0"/>
<keyword evidence="3" id="KW-1185">Reference proteome</keyword>
<reference evidence="2" key="1">
    <citation type="submission" date="2021-02" db="EMBL/GenBank/DDBJ databases">
        <authorList>
            <person name="Dougan E. K."/>
            <person name="Rhodes N."/>
            <person name="Thang M."/>
            <person name="Chan C."/>
        </authorList>
    </citation>
    <scope>NUCLEOTIDE SEQUENCE</scope>
</reference>
<dbReference type="EMBL" id="CAJNJA010028792">
    <property type="protein sequence ID" value="CAE7612046.1"/>
    <property type="molecule type" value="Genomic_DNA"/>
</dbReference>
<protein>
    <submittedName>
        <fullName evidence="2">FH3 protein</fullName>
    </submittedName>
</protein>